<feature type="non-terminal residue" evidence="1">
    <location>
        <position position="1"/>
    </location>
</feature>
<organism evidence="1">
    <name type="scientific">marine sediment metagenome</name>
    <dbReference type="NCBI Taxonomy" id="412755"/>
    <lineage>
        <taxon>unclassified sequences</taxon>
        <taxon>metagenomes</taxon>
        <taxon>ecological metagenomes</taxon>
    </lineage>
</organism>
<dbReference type="EMBL" id="BART01038300">
    <property type="protein sequence ID" value="GAH05367.1"/>
    <property type="molecule type" value="Genomic_DNA"/>
</dbReference>
<name>X1CCP6_9ZZZZ</name>
<proteinExistence type="predicted"/>
<evidence type="ECO:0000313" key="1">
    <source>
        <dbReference type="EMBL" id="GAH05367.1"/>
    </source>
</evidence>
<protein>
    <submittedName>
        <fullName evidence="1">Uncharacterized protein</fullName>
    </submittedName>
</protein>
<sequence>IQDVEGVDHTVLREPRSSIFFNFDINDFDQETLLRYGPEYIYFDEDNMTIRVFS</sequence>
<reference evidence="1" key="1">
    <citation type="journal article" date="2014" name="Front. Microbiol.">
        <title>High frequency of phylogenetically diverse reductive dehalogenase-homologous genes in deep subseafloor sedimentary metagenomes.</title>
        <authorList>
            <person name="Kawai M."/>
            <person name="Futagami T."/>
            <person name="Toyoda A."/>
            <person name="Takaki Y."/>
            <person name="Nishi S."/>
            <person name="Hori S."/>
            <person name="Arai W."/>
            <person name="Tsubouchi T."/>
            <person name="Morono Y."/>
            <person name="Uchiyama I."/>
            <person name="Ito T."/>
            <person name="Fujiyama A."/>
            <person name="Inagaki F."/>
            <person name="Takami H."/>
        </authorList>
    </citation>
    <scope>NUCLEOTIDE SEQUENCE</scope>
    <source>
        <strain evidence="1">Expedition CK06-06</strain>
    </source>
</reference>
<comment type="caution">
    <text evidence="1">The sequence shown here is derived from an EMBL/GenBank/DDBJ whole genome shotgun (WGS) entry which is preliminary data.</text>
</comment>
<dbReference type="AlphaFoldDB" id="X1CCP6"/>
<accession>X1CCP6</accession>
<gene>
    <name evidence="1" type="ORF">S01H4_63607</name>
</gene>